<dbReference type="GO" id="GO:0003724">
    <property type="term" value="F:RNA helicase activity"/>
    <property type="evidence" value="ECO:0007669"/>
    <property type="project" value="UniProtKB-EC"/>
</dbReference>
<comment type="function">
    <text evidence="8">RNA helicase.</text>
</comment>
<dbReference type="PROSITE" id="PS51192">
    <property type="entry name" value="HELICASE_ATP_BIND_1"/>
    <property type="match status" value="1"/>
</dbReference>
<protein>
    <recommendedName>
        <fullName evidence="8">ATP-dependent RNA helicase</fullName>
        <ecNumber evidence="8">3.6.4.13</ecNumber>
    </recommendedName>
</protein>
<dbReference type="Pfam" id="PF00271">
    <property type="entry name" value="Helicase_C"/>
    <property type="match status" value="1"/>
</dbReference>
<keyword evidence="3 7" id="KW-0347">Helicase</keyword>
<dbReference type="CDD" id="cd17941">
    <property type="entry name" value="DEADc_DDX10"/>
    <property type="match status" value="1"/>
</dbReference>
<dbReference type="GO" id="GO:0005524">
    <property type="term" value="F:ATP binding"/>
    <property type="evidence" value="ECO:0007669"/>
    <property type="project" value="UniProtKB-UniRule"/>
</dbReference>
<feature type="domain" description="Helicase C-terminal" evidence="11">
    <location>
        <begin position="266"/>
        <end position="422"/>
    </location>
</feature>
<dbReference type="Pfam" id="PF13959">
    <property type="entry name" value="CTE_SPB4"/>
    <property type="match status" value="1"/>
</dbReference>
<comment type="similarity">
    <text evidence="7">Belongs to the DEAD box helicase family.</text>
</comment>
<evidence type="ECO:0000256" key="6">
    <source>
        <dbReference type="PROSITE-ProRule" id="PRU00552"/>
    </source>
</evidence>
<comment type="domain">
    <text evidence="8">The Q motif is unique to and characteristic of the DEAD box family of RNA helicases and controls ATP binding and hydrolysis.</text>
</comment>
<dbReference type="SMART" id="SM00490">
    <property type="entry name" value="HELICc"/>
    <property type="match status" value="1"/>
</dbReference>
<feature type="compositionally biased region" description="Low complexity" evidence="9">
    <location>
        <begin position="694"/>
        <end position="707"/>
    </location>
</feature>
<dbReference type="InterPro" id="IPR001650">
    <property type="entry name" value="Helicase_C-like"/>
</dbReference>
<dbReference type="InterPro" id="IPR011545">
    <property type="entry name" value="DEAD/DEAH_box_helicase_dom"/>
</dbReference>
<evidence type="ECO:0000256" key="4">
    <source>
        <dbReference type="ARBA" id="ARBA00022840"/>
    </source>
</evidence>
<evidence type="ECO:0000256" key="9">
    <source>
        <dbReference type="SAM" id="MobiDB-lite"/>
    </source>
</evidence>
<dbReference type="OrthoDB" id="10259640at2759"/>
<dbReference type="Pfam" id="PF00270">
    <property type="entry name" value="DEAD"/>
    <property type="match status" value="1"/>
</dbReference>
<dbReference type="InterPro" id="IPR025313">
    <property type="entry name" value="SPB4-like_CTE"/>
</dbReference>
<feature type="domain" description="DEAD-box RNA helicase Q" evidence="12">
    <location>
        <begin position="39"/>
        <end position="67"/>
    </location>
</feature>
<dbReference type="Proteomes" id="UP000759131">
    <property type="component" value="Unassembled WGS sequence"/>
</dbReference>
<evidence type="ECO:0000313" key="13">
    <source>
        <dbReference type="EMBL" id="CAD7625991.1"/>
    </source>
</evidence>
<dbReference type="CDD" id="cd18787">
    <property type="entry name" value="SF2_C_DEAD"/>
    <property type="match status" value="1"/>
</dbReference>
<keyword evidence="1 7" id="KW-0547">Nucleotide-binding</keyword>
<sequence length="785" mass="89714">MKKKSSEDKPIRVKKSDVEDQKIQELVSAYESYDWSQFESFESIPLSAKTRDALLWNGFAVPTDIQRQAIGHALRGRDLLGAAKTGSGKTLAFLVPILEILYANKWTHLDGIGALIITPTRELSYQIFEVLRKVGINHDFSAGLIIGGKDLKFERKRLDKCNVIVCTPGRLLQHMDENPLFNCDNLKVLVLDEADRCLDMGFAKTMNAIIENLPQKRQTLLFSATQTKSVKDLARLSLRDPMYVWVHENDKHSTPDALIQSYIVCDLEDKLNMLWSFIKSHKKQKVVVFMSSCKQVKYCNDLFCRMRPGVSILSLYGTLHQLRRMAIYDEFCRKQSAVLFATDIASRGLDFPSVNWVLQLDSPEDVNTYIHRVGRTARFEKDGESLLVLLPSEENSMIEQLTQKKIPINKIEVNPKKMYSIQRKAEALCARDSTLKESAQRAFKSYIKNVFLMKDKSVFDIKNLNSDHFANSLGLAITPRIRFIENKQKKETGNKVKPKTGSIGDSKDNESVNNNNNLNVLNDDNESDDDLFSVKKVWRFDLDEELDGSRPEPREKEKKAVTKAALAKKMLKKHFKPNSRVQFNEDGTVAEDFPTRQVSDKVKQLDEKNINGIDIEIAKEIMKDEDIIDKKLYKDLVKAKHKEKRIKLKELKRREKQNKSGSAVLASDEAVDDRSYNHLNSLIDALPDPDVIYGQQSDESSGGQSNDEYNEDEDSENEEQMNDSDEESDRQSNRSEDNESEEESDNRHVIKRKPKQQIVTNKRQKLGNGLDLTDCEALAIHLLNN</sequence>
<keyword evidence="2 7" id="KW-0378">Hydrolase</keyword>
<keyword evidence="4 7" id="KW-0067">ATP-binding</keyword>
<dbReference type="EC" id="3.6.4.13" evidence="8"/>
<dbReference type="InterPro" id="IPR000629">
    <property type="entry name" value="RNA-helicase_DEAD-box_CS"/>
</dbReference>
<feature type="domain" description="Helicase ATP-binding" evidence="10">
    <location>
        <begin position="70"/>
        <end position="244"/>
    </location>
</feature>
<reference evidence="13" key="1">
    <citation type="submission" date="2020-11" db="EMBL/GenBank/DDBJ databases">
        <authorList>
            <person name="Tran Van P."/>
        </authorList>
    </citation>
    <scope>NUCLEOTIDE SEQUENCE</scope>
</reference>
<dbReference type="GO" id="GO:0016787">
    <property type="term" value="F:hydrolase activity"/>
    <property type="evidence" value="ECO:0007669"/>
    <property type="project" value="UniProtKB-KW"/>
</dbReference>
<dbReference type="SMART" id="SM00487">
    <property type="entry name" value="DEXDc"/>
    <property type="match status" value="1"/>
</dbReference>
<dbReference type="PROSITE" id="PS51194">
    <property type="entry name" value="HELICASE_CTER"/>
    <property type="match status" value="1"/>
</dbReference>
<feature type="region of interest" description="Disordered" evidence="9">
    <location>
        <begin position="687"/>
        <end position="762"/>
    </location>
</feature>
<dbReference type="InterPro" id="IPR014014">
    <property type="entry name" value="RNA_helicase_DEAD_Q_motif"/>
</dbReference>
<dbReference type="AlphaFoldDB" id="A0A7R9PYY6"/>
<dbReference type="SMART" id="SM01178">
    <property type="entry name" value="DUF4217"/>
    <property type="match status" value="1"/>
</dbReference>
<evidence type="ECO:0000259" key="12">
    <source>
        <dbReference type="PROSITE" id="PS51195"/>
    </source>
</evidence>
<evidence type="ECO:0000256" key="2">
    <source>
        <dbReference type="ARBA" id="ARBA00022801"/>
    </source>
</evidence>
<dbReference type="EMBL" id="CAJPIZ010003490">
    <property type="protein sequence ID" value="CAG2106421.1"/>
    <property type="molecule type" value="Genomic_DNA"/>
</dbReference>
<evidence type="ECO:0000256" key="8">
    <source>
        <dbReference type="RuleBase" id="RU365068"/>
    </source>
</evidence>
<accession>A0A7R9PYY6</accession>
<organism evidence="13">
    <name type="scientific">Medioppia subpectinata</name>
    <dbReference type="NCBI Taxonomy" id="1979941"/>
    <lineage>
        <taxon>Eukaryota</taxon>
        <taxon>Metazoa</taxon>
        <taxon>Ecdysozoa</taxon>
        <taxon>Arthropoda</taxon>
        <taxon>Chelicerata</taxon>
        <taxon>Arachnida</taxon>
        <taxon>Acari</taxon>
        <taxon>Acariformes</taxon>
        <taxon>Sarcoptiformes</taxon>
        <taxon>Oribatida</taxon>
        <taxon>Brachypylina</taxon>
        <taxon>Oppioidea</taxon>
        <taxon>Oppiidae</taxon>
        <taxon>Medioppia</taxon>
    </lineage>
</organism>
<dbReference type="EMBL" id="OC858065">
    <property type="protein sequence ID" value="CAD7625991.1"/>
    <property type="molecule type" value="Genomic_DNA"/>
</dbReference>
<feature type="short sequence motif" description="Q motif" evidence="6">
    <location>
        <begin position="39"/>
        <end position="67"/>
    </location>
</feature>
<dbReference type="PANTHER" id="PTHR24031">
    <property type="entry name" value="RNA HELICASE"/>
    <property type="match status" value="1"/>
</dbReference>
<dbReference type="PROSITE" id="PS51195">
    <property type="entry name" value="Q_MOTIF"/>
    <property type="match status" value="1"/>
</dbReference>
<dbReference type="Gene3D" id="3.40.50.300">
    <property type="entry name" value="P-loop containing nucleotide triphosphate hydrolases"/>
    <property type="match status" value="2"/>
</dbReference>
<dbReference type="InterPro" id="IPR014001">
    <property type="entry name" value="Helicase_ATP-bd"/>
</dbReference>
<evidence type="ECO:0000256" key="1">
    <source>
        <dbReference type="ARBA" id="ARBA00022741"/>
    </source>
</evidence>
<evidence type="ECO:0000313" key="14">
    <source>
        <dbReference type="Proteomes" id="UP000759131"/>
    </source>
</evidence>
<evidence type="ECO:0000256" key="3">
    <source>
        <dbReference type="ARBA" id="ARBA00022806"/>
    </source>
</evidence>
<dbReference type="GO" id="GO:0003723">
    <property type="term" value="F:RNA binding"/>
    <property type="evidence" value="ECO:0007669"/>
    <property type="project" value="UniProtKB-UniRule"/>
</dbReference>
<gene>
    <name evidence="13" type="ORF">OSB1V03_LOCUS6424</name>
</gene>
<feature type="compositionally biased region" description="Low complexity" evidence="9">
    <location>
        <begin position="511"/>
        <end position="522"/>
    </location>
</feature>
<feature type="compositionally biased region" description="Acidic residues" evidence="9">
    <location>
        <begin position="708"/>
        <end position="728"/>
    </location>
</feature>
<dbReference type="PROSITE" id="PS00039">
    <property type="entry name" value="DEAD_ATP_HELICASE"/>
    <property type="match status" value="1"/>
</dbReference>
<keyword evidence="14" id="KW-1185">Reference proteome</keyword>
<comment type="catalytic activity">
    <reaction evidence="8">
        <text>ATP + H2O = ADP + phosphate + H(+)</text>
        <dbReference type="Rhea" id="RHEA:13065"/>
        <dbReference type="ChEBI" id="CHEBI:15377"/>
        <dbReference type="ChEBI" id="CHEBI:15378"/>
        <dbReference type="ChEBI" id="CHEBI:30616"/>
        <dbReference type="ChEBI" id="CHEBI:43474"/>
        <dbReference type="ChEBI" id="CHEBI:456216"/>
        <dbReference type="EC" id="3.6.4.13"/>
    </reaction>
</comment>
<evidence type="ECO:0000259" key="10">
    <source>
        <dbReference type="PROSITE" id="PS51192"/>
    </source>
</evidence>
<feature type="region of interest" description="Disordered" evidence="9">
    <location>
        <begin position="648"/>
        <end position="667"/>
    </location>
</feature>
<evidence type="ECO:0000259" key="11">
    <source>
        <dbReference type="PROSITE" id="PS51194"/>
    </source>
</evidence>
<dbReference type="InterPro" id="IPR027417">
    <property type="entry name" value="P-loop_NTPase"/>
</dbReference>
<evidence type="ECO:0000256" key="5">
    <source>
        <dbReference type="ARBA" id="ARBA00022884"/>
    </source>
</evidence>
<name>A0A7R9PYY6_9ACAR</name>
<dbReference type="SUPFAM" id="SSF52540">
    <property type="entry name" value="P-loop containing nucleoside triphosphate hydrolases"/>
    <property type="match status" value="1"/>
</dbReference>
<feature type="region of interest" description="Disordered" evidence="9">
    <location>
        <begin position="488"/>
        <end position="525"/>
    </location>
</feature>
<proteinExistence type="inferred from homology"/>
<evidence type="ECO:0000256" key="7">
    <source>
        <dbReference type="RuleBase" id="RU000492"/>
    </source>
</evidence>
<keyword evidence="5 8" id="KW-0694">RNA-binding</keyword>